<accession>A0ABV5FVL9</accession>
<feature type="compositionally biased region" description="Basic and acidic residues" evidence="1">
    <location>
        <begin position="74"/>
        <end position="88"/>
    </location>
</feature>
<protein>
    <submittedName>
        <fullName evidence="2">Uncharacterized protein</fullName>
    </submittedName>
</protein>
<feature type="region of interest" description="Disordered" evidence="1">
    <location>
        <begin position="55"/>
        <end position="179"/>
    </location>
</feature>
<proteinExistence type="predicted"/>
<name>A0ABV5FVL9_9MICC</name>
<feature type="compositionally biased region" description="Low complexity" evidence="1">
    <location>
        <begin position="90"/>
        <end position="107"/>
    </location>
</feature>
<evidence type="ECO:0000313" key="3">
    <source>
        <dbReference type="Proteomes" id="UP001589575"/>
    </source>
</evidence>
<gene>
    <name evidence="2" type="ORF">ACFFX0_05635</name>
</gene>
<feature type="compositionally biased region" description="Basic and acidic residues" evidence="1">
    <location>
        <begin position="116"/>
        <end position="137"/>
    </location>
</feature>
<feature type="compositionally biased region" description="Basic residues" evidence="1">
    <location>
        <begin position="55"/>
        <end position="73"/>
    </location>
</feature>
<keyword evidence="3" id="KW-1185">Reference proteome</keyword>
<comment type="caution">
    <text evidence="2">The sequence shown here is derived from an EMBL/GenBank/DDBJ whole genome shotgun (WGS) entry which is preliminary data.</text>
</comment>
<evidence type="ECO:0000313" key="2">
    <source>
        <dbReference type="EMBL" id="MFB9070701.1"/>
    </source>
</evidence>
<organism evidence="2 3">
    <name type="scientific">Citricoccus parietis</name>
    <dbReference type="NCBI Taxonomy" id="592307"/>
    <lineage>
        <taxon>Bacteria</taxon>
        <taxon>Bacillati</taxon>
        <taxon>Actinomycetota</taxon>
        <taxon>Actinomycetes</taxon>
        <taxon>Micrococcales</taxon>
        <taxon>Micrococcaceae</taxon>
        <taxon>Citricoccus</taxon>
    </lineage>
</organism>
<dbReference type="Proteomes" id="UP001589575">
    <property type="component" value="Unassembled WGS sequence"/>
</dbReference>
<reference evidence="2 3" key="1">
    <citation type="submission" date="2024-09" db="EMBL/GenBank/DDBJ databases">
        <authorList>
            <person name="Sun Q."/>
            <person name="Mori K."/>
        </authorList>
    </citation>
    <scope>NUCLEOTIDE SEQUENCE [LARGE SCALE GENOMIC DNA]</scope>
    <source>
        <strain evidence="2 3">CCM 7609</strain>
    </source>
</reference>
<sequence length="179" mass="19605">MWTVGSAGPCPADPRCETVADYDDRHLLRHRHQSPPGAVPAALWAPRLRCPRRRALPARLPRRHGRAPRRTRGDHRGSRRADVREHVPRLRAFGAAAAPGAPGLLQPRGRRRHRGPAGDRRGDQPRVVRPLGRDPPRRGPLQPTGEGGPGWHRRAGDRGPPAGRGDPQDLPAARGGPRP</sequence>
<evidence type="ECO:0000256" key="1">
    <source>
        <dbReference type="SAM" id="MobiDB-lite"/>
    </source>
</evidence>
<dbReference type="EMBL" id="JBHMFI010000001">
    <property type="protein sequence ID" value="MFB9070701.1"/>
    <property type="molecule type" value="Genomic_DNA"/>
</dbReference>